<feature type="compositionally biased region" description="Polar residues" evidence="1">
    <location>
        <begin position="223"/>
        <end position="234"/>
    </location>
</feature>
<gene>
    <name evidence="2" type="ORF">Plil01_000104800</name>
</gene>
<sequence>MQAVREAVDRSRSPKKLQRLQQWQAEHAAATTPFSEQIQKLEKSITAALNEQTQKQRFHREELVKEFVSPIKKSIQENHVQLMTSCEEQQRQNLSLEEVVGSVKNVAASVMDLRQQVLNSKHKAFCEENVKAITAEADTVRAALTLLQDRIDSLDGTMKLCSNQVSSVLQGVEIKHNALMAAVTASSCNCPSELALAEHLLDAGRESRKRKRSMSRRDAVEPSQASYSDSSLANESPPPTRSRYQPRHQVDTKNWEPNQGGSIGGLHHALHRIEALSANRRHYRHYQQNF</sequence>
<evidence type="ECO:0000313" key="3">
    <source>
        <dbReference type="Proteomes" id="UP001165083"/>
    </source>
</evidence>
<protein>
    <submittedName>
        <fullName evidence="2">Unnamed protein product</fullName>
    </submittedName>
</protein>
<evidence type="ECO:0000313" key="2">
    <source>
        <dbReference type="EMBL" id="GMF10214.1"/>
    </source>
</evidence>
<organism evidence="2 3">
    <name type="scientific">Phytophthora lilii</name>
    <dbReference type="NCBI Taxonomy" id="2077276"/>
    <lineage>
        <taxon>Eukaryota</taxon>
        <taxon>Sar</taxon>
        <taxon>Stramenopiles</taxon>
        <taxon>Oomycota</taxon>
        <taxon>Peronosporomycetes</taxon>
        <taxon>Peronosporales</taxon>
        <taxon>Peronosporaceae</taxon>
        <taxon>Phytophthora</taxon>
    </lineage>
</organism>
<reference evidence="2" key="1">
    <citation type="submission" date="2023-04" db="EMBL/GenBank/DDBJ databases">
        <title>Phytophthora lilii NBRC 32176.</title>
        <authorList>
            <person name="Ichikawa N."/>
            <person name="Sato H."/>
            <person name="Tonouchi N."/>
        </authorList>
    </citation>
    <scope>NUCLEOTIDE SEQUENCE</scope>
    <source>
        <strain evidence="2">NBRC 32176</strain>
    </source>
</reference>
<proteinExistence type="predicted"/>
<feature type="region of interest" description="Disordered" evidence="1">
    <location>
        <begin position="204"/>
        <end position="263"/>
    </location>
</feature>
<keyword evidence="3" id="KW-1185">Reference proteome</keyword>
<dbReference type="Proteomes" id="UP001165083">
    <property type="component" value="Unassembled WGS sequence"/>
</dbReference>
<dbReference type="AlphaFoldDB" id="A0A9W6TBN0"/>
<evidence type="ECO:0000256" key="1">
    <source>
        <dbReference type="SAM" id="MobiDB-lite"/>
    </source>
</evidence>
<accession>A0A9W6TBN0</accession>
<name>A0A9W6TBN0_9STRA</name>
<dbReference type="EMBL" id="BSXW01000033">
    <property type="protein sequence ID" value="GMF10214.1"/>
    <property type="molecule type" value="Genomic_DNA"/>
</dbReference>
<comment type="caution">
    <text evidence="2">The sequence shown here is derived from an EMBL/GenBank/DDBJ whole genome shotgun (WGS) entry which is preliminary data.</text>
</comment>
<dbReference type="OrthoDB" id="122119at2759"/>